<dbReference type="PROSITE" id="PS51178">
    <property type="entry name" value="PASTA"/>
    <property type="match status" value="3"/>
</dbReference>
<evidence type="ECO:0000313" key="16">
    <source>
        <dbReference type="Proteomes" id="UP001595955"/>
    </source>
</evidence>
<feature type="compositionally biased region" description="Pro residues" evidence="11">
    <location>
        <begin position="571"/>
        <end position="581"/>
    </location>
</feature>
<keyword evidence="12" id="KW-0472">Membrane</keyword>
<keyword evidence="7 10" id="KW-0067">ATP-binding</keyword>
<evidence type="ECO:0000256" key="4">
    <source>
        <dbReference type="ARBA" id="ARBA00022737"/>
    </source>
</evidence>
<dbReference type="InterPro" id="IPR017441">
    <property type="entry name" value="Protein_kinase_ATP_BS"/>
</dbReference>
<evidence type="ECO:0000256" key="9">
    <source>
        <dbReference type="ARBA" id="ARBA00048679"/>
    </source>
</evidence>
<keyword evidence="6 15" id="KW-0418">Kinase</keyword>
<comment type="caution">
    <text evidence="15">The sequence shown here is derived from an EMBL/GenBank/DDBJ whole genome shotgun (WGS) entry which is preliminary data.</text>
</comment>
<dbReference type="Gene3D" id="1.10.510.10">
    <property type="entry name" value="Transferase(Phosphotransferase) domain 1"/>
    <property type="match status" value="1"/>
</dbReference>
<reference evidence="16" key="1">
    <citation type="journal article" date="2019" name="Int. J. Syst. Evol. Microbiol.">
        <title>The Global Catalogue of Microorganisms (GCM) 10K type strain sequencing project: providing services to taxonomists for standard genome sequencing and annotation.</title>
        <authorList>
            <consortium name="The Broad Institute Genomics Platform"/>
            <consortium name="The Broad Institute Genome Sequencing Center for Infectious Disease"/>
            <person name="Wu L."/>
            <person name="Ma J."/>
        </authorList>
    </citation>
    <scope>NUCLEOTIDE SEQUENCE [LARGE SCALE GENOMIC DNA]</scope>
    <source>
        <strain evidence="16">JCM 3369</strain>
    </source>
</reference>
<gene>
    <name evidence="15" type="primary">pknB</name>
    <name evidence="15" type="ORF">ACFO3F_06100</name>
</gene>
<dbReference type="PROSITE" id="PS50011">
    <property type="entry name" value="PROTEIN_KINASE_DOM"/>
    <property type="match status" value="1"/>
</dbReference>
<dbReference type="InterPro" id="IPR011009">
    <property type="entry name" value="Kinase-like_dom_sf"/>
</dbReference>
<evidence type="ECO:0000256" key="5">
    <source>
        <dbReference type="ARBA" id="ARBA00022741"/>
    </source>
</evidence>
<dbReference type="Pfam" id="PF00069">
    <property type="entry name" value="Pkinase"/>
    <property type="match status" value="1"/>
</dbReference>
<dbReference type="PROSITE" id="PS00107">
    <property type="entry name" value="PROTEIN_KINASE_ATP"/>
    <property type="match status" value="1"/>
</dbReference>
<dbReference type="GO" id="GO:0016301">
    <property type="term" value="F:kinase activity"/>
    <property type="evidence" value="ECO:0007669"/>
    <property type="project" value="UniProtKB-KW"/>
</dbReference>
<dbReference type="EMBL" id="JBHSGF010000003">
    <property type="protein sequence ID" value="MFC4554814.1"/>
    <property type="molecule type" value="Genomic_DNA"/>
</dbReference>
<keyword evidence="4" id="KW-0677">Repeat</keyword>
<dbReference type="Pfam" id="PF03793">
    <property type="entry name" value="PASTA"/>
    <property type="match status" value="3"/>
</dbReference>
<keyword evidence="12" id="KW-1133">Transmembrane helix</keyword>
<dbReference type="InterPro" id="IPR008271">
    <property type="entry name" value="Ser/Thr_kinase_AS"/>
</dbReference>
<evidence type="ECO:0000259" key="14">
    <source>
        <dbReference type="PROSITE" id="PS51178"/>
    </source>
</evidence>
<feature type="domain" description="PASTA" evidence="14">
    <location>
        <begin position="505"/>
        <end position="567"/>
    </location>
</feature>
<dbReference type="PANTHER" id="PTHR43289:SF6">
    <property type="entry name" value="SERINE_THREONINE-PROTEIN KINASE NEKL-3"/>
    <property type="match status" value="1"/>
</dbReference>
<dbReference type="PANTHER" id="PTHR43289">
    <property type="entry name" value="MITOGEN-ACTIVATED PROTEIN KINASE KINASE KINASE 20-RELATED"/>
    <property type="match status" value="1"/>
</dbReference>
<comment type="catalytic activity">
    <reaction evidence="8">
        <text>L-threonyl-[protein] + ATP = O-phospho-L-threonyl-[protein] + ADP + H(+)</text>
        <dbReference type="Rhea" id="RHEA:46608"/>
        <dbReference type="Rhea" id="RHEA-COMP:11060"/>
        <dbReference type="Rhea" id="RHEA-COMP:11605"/>
        <dbReference type="ChEBI" id="CHEBI:15378"/>
        <dbReference type="ChEBI" id="CHEBI:30013"/>
        <dbReference type="ChEBI" id="CHEBI:30616"/>
        <dbReference type="ChEBI" id="CHEBI:61977"/>
        <dbReference type="ChEBI" id="CHEBI:456216"/>
        <dbReference type="EC" id="2.7.11.1"/>
    </reaction>
</comment>
<dbReference type="SUPFAM" id="SSF56112">
    <property type="entry name" value="Protein kinase-like (PK-like)"/>
    <property type="match status" value="1"/>
</dbReference>
<keyword evidence="3" id="KW-0808">Transferase</keyword>
<name>A0ABV9D952_9MICO</name>
<dbReference type="CDD" id="cd14014">
    <property type="entry name" value="STKc_PknB_like"/>
    <property type="match status" value="1"/>
</dbReference>
<feature type="compositionally biased region" description="Low complexity" evidence="11">
    <location>
        <begin position="582"/>
        <end position="617"/>
    </location>
</feature>
<dbReference type="NCBIfam" id="NF033483">
    <property type="entry name" value="PknB_PASTA_kin"/>
    <property type="match status" value="1"/>
</dbReference>
<evidence type="ECO:0000256" key="6">
    <source>
        <dbReference type="ARBA" id="ARBA00022777"/>
    </source>
</evidence>
<feature type="domain" description="Protein kinase" evidence="13">
    <location>
        <begin position="13"/>
        <end position="284"/>
    </location>
</feature>
<evidence type="ECO:0000256" key="10">
    <source>
        <dbReference type="PROSITE-ProRule" id="PRU10141"/>
    </source>
</evidence>
<evidence type="ECO:0000256" key="3">
    <source>
        <dbReference type="ARBA" id="ARBA00022679"/>
    </source>
</evidence>
<protein>
    <recommendedName>
        <fullName evidence="1">non-specific serine/threonine protein kinase</fullName>
        <ecNumber evidence="1">2.7.11.1</ecNumber>
    </recommendedName>
</protein>
<proteinExistence type="predicted"/>
<dbReference type="CDD" id="cd06577">
    <property type="entry name" value="PASTA_pknB"/>
    <property type="match status" value="3"/>
</dbReference>
<dbReference type="SMART" id="SM00220">
    <property type="entry name" value="S_TKc"/>
    <property type="match status" value="1"/>
</dbReference>
<feature type="binding site" evidence="10">
    <location>
        <position position="42"/>
    </location>
    <ligand>
        <name>ATP</name>
        <dbReference type="ChEBI" id="CHEBI:30616"/>
    </ligand>
</feature>
<dbReference type="InterPro" id="IPR005543">
    <property type="entry name" value="PASTA_dom"/>
</dbReference>
<dbReference type="SMART" id="SM00740">
    <property type="entry name" value="PASTA"/>
    <property type="match status" value="3"/>
</dbReference>
<keyword evidence="16" id="KW-1185">Reference proteome</keyword>
<feature type="region of interest" description="Disordered" evidence="11">
    <location>
        <begin position="569"/>
        <end position="647"/>
    </location>
</feature>
<evidence type="ECO:0000256" key="7">
    <source>
        <dbReference type="ARBA" id="ARBA00022840"/>
    </source>
</evidence>
<feature type="compositionally biased region" description="Gly residues" evidence="11">
    <location>
        <begin position="618"/>
        <end position="647"/>
    </location>
</feature>
<evidence type="ECO:0000256" key="2">
    <source>
        <dbReference type="ARBA" id="ARBA00022527"/>
    </source>
</evidence>
<keyword evidence="5 10" id="KW-0547">Nucleotide-binding</keyword>
<keyword evidence="2" id="KW-0723">Serine/threonine-protein kinase</keyword>
<dbReference type="InterPro" id="IPR000719">
    <property type="entry name" value="Prot_kinase_dom"/>
</dbReference>
<feature type="domain" description="PASTA" evidence="14">
    <location>
        <begin position="369"/>
        <end position="436"/>
    </location>
</feature>
<evidence type="ECO:0000256" key="12">
    <source>
        <dbReference type="SAM" id="Phobius"/>
    </source>
</evidence>
<evidence type="ECO:0000313" key="15">
    <source>
        <dbReference type="EMBL" id="MFC4554814.1"/>
    </source>
</evidence>
<dbReference type="RefSeq" id="WP_387966914.1">
    <property type="nucleotide sequence ID" value="NZ_CP033325.1"/>
</dbReference>
<keyword evidence="12" id="KW-0812">Transmembrane</keyword>
<accession>A0ABV9D952</accession>
<comment type="catalytic activity">
    <reaction evidence="9">
        <text>L-seryl-[protein] + ATP = O-phospho-L-seryl-[protein] + ADP + H(+)</text>
        <dbReference type="Rhea" id="RHEA:17989"/>
        <dbReference type="Rhea" id="RHEA-COMP:9863"/>
        <dbReference type="Rhea" id="RHEA-COMP:11604"/>
        <dbReference type="ChEBI" id="CHEBI:15378"/>
        <dbReference type="ChEBI" id="CHEBI:29999"/>
        <dbReference type="ChEBI" id="CHEBI:30616"/>
        <dbReference type="ChEBI" id="CHEBI:83421"/>
        <dbReference type="ChEBI" id="CHEBI:456216"/>
        <dbReference type="EC" id="2.7.11.1"/>
    </reaction>
</comment>
<evidence type="ECO:0000256" key="11">
    <source>
        <dbReference type="SAM" id="MobiDB-lite"/>
    </source>
</evidence>
<feature type="domain" description="PASTA" evidence="14">
    <location>
        <begin position="437"/>
        <end position="504"/>
    </location>
</feature>
<evidence type="ECO:0000256" key="1">
    <source>
        <dbReference type="ARBA" id="ARBA00012513"/>
    </source>
</evidence>
<evidence type="ECO:0000259" key="13">
    <source>
        <dbReference type="PROSITE" id="PS50011"/>
    </source>
</evidence>
<dbReference type="Proteomes" id="UP001595955">
    <property type="component" value="Unassembled WGS sequence"/>
</dbReference>
<dbReference type="PROSITE" id="PS00108">
    <property type="entry name" value="PROTEIN_KINASE_ST"/>
    <property type="match status" value="1"/>
</dbReference>
<organism evidence="15 16">
    <name type="scientific">Georgenia faecalis</name>
    <dbReference type="NCBI Taxonomy" id="2483799"/>
    <lineage>
        <taxon>Bacteria</taxon>
        <taxon>Bacillati</taxon>
        <taxon>Actinomycetota</taxon>
        <taxon>Actinomycetes</taxon>
        <taxon>Micrococcales</taxon>
        <taxon>Bogoriellaceae</taxon>
        <taxon>Georgenia</taxon>
    </lineage>
</organism>
<feature type="transmembrane region" description="Helical" evidence="12">
    <location>
        <begin position="339"/>
        <end position="360"/>
    </location>
</feature>
<dbReference type="Gene3D" id="3.30.10.20">
    <property type="match status" value="3"/>
</dbReference>
<sequence length="647" mass="67508">MVDEVPRMLGGRYEVRDLIGRGGMAEVYIGYDRRLSRTVAIKVLRSDLARDPTFQARFRREAQSAAALNHPAIVSVYDTGEDDVVTASGQSAHVPYIVMEYVEGHTVRSLLTDGTPVPIDEAVEIVSGVLGALEYSHREGIVHRDIKPGNVMLTPTGAVKVMDFGIARAMADSAATMTQTHAVVGTAQYLSPEQARGEVVDARSDLYSTGCLLFELLTGQPPFSGDSAVAVAYQHVREVPRAPSDIAPDIPEALDRVVLKALAKDREDRYPDAAAMRADLEAAARGGTVHAPAVGAWAGATSVMAAAPATRAMPAAVAAARTGTQVPVEEPEEDKRSPWWVWLLVVIGLVAAIGIGYLLLTRDEEPVDEVTVVEVPPLEGLDEPAARQAIEGEDLVFALGEPEVSDTVEEGLFTSADPAVGTEVEEGDTVTVRFSAGPDQIEIPDVIGRSQDQAREILAEAGLENIRTATVNDPEWEADRVASTDPAVGEPVSPDSVVTLNLATGNVDVPSVVDLPVEQASAQLNDLTINVTTVDEATAGVEPGTVIAQDRSGPVPRFATITLTVAVAPEVPEPTTPPPATEAPTAPAEPTAPTEPVDPTAEPTTADGGSPGAAPGNGNAGNNGNGNGNAGNNGNGNGNNGRGNGRP</sequence>
<evidence type="ECO:0000256" key="8">
    <source>
        <dbReference type="ARBA" id="ARBA00047899"/>
    </source>
</evidence>
<dbReference type="Gene3D" id="3.30.200.20">
    <property type="entry name" value="Phosphorylase Kinase, domain 1"/>
    <property type="match status" value="1"/>
</dbReference>
<dbReference type="EC" id="2.7.11.1" evidence="1"/>